<protein>
    <submittedName>
        <fullName evidence="1">Uncharacterized protein</fullName>
    </submittedName>
</protein>
<keyword evidence="1" id="KW-0496">Mitochondrion</keyword>
<gene>
    <name evidence="1" type="ORF">PPIT_000120</name>
</gene>
<geneLocation type="mitochondrion" evidence="1"/>
<proteinExistence type="predicted"/>
<reference evidence="1" key="1">
    <citation type="journal article" date="2019" name="Genome Biol. Evol.">
        <title>Evidence of extensive intraspecific noncoding reshuffling in a 169-kb mitochondrial genome of a basidiomycetous fungus.</title>
        <authorList>
            <person name="Lee H.H."/>
            <person name="Ke H.M."/>
            <person name="Lin C.I."/>
            <person name="Lee T.J."/>
            <person name="Chung C.L."/>
            <person name="Tsai I.J."/>
        </authorList>
    </citation>
    <scope>NUCLEOTIDE SEQUENCE</scope>
    <source>
        <strain evidence="1">BCRC 35384</strain>
    </source>
</reference>
<sequence>MKLCKSLIGLKFVKVNDKNTVVEFIFESPTHSYPSYFTHYLIWIYTFMYVYNTELAPFFAKGFIEGTLLGKEVKVTISFSEFWSTVQPGDGGKVHTCKFIYTPKHKSSLTSVKYFVNRIRKSISKQTNGLAMGYDDRYFILELKIVIPKVPSSTEKIQ</sequence>
<reference evidence="1" key="2">
    <citation type="submission" date="2019-03" db="EMBL/GenBank/DDBJ databases">
        <authorList>
            <person name="Lee H.-H."/>
            <person name="Tsai I.J."/>
        </authorList>
    </citation>
    <scope>NUCLEOTIDE SEQUENCE</scope>
    <source>
        <strain evidence="1">BCRC 35384</strain>
    </source>
</reference>
<organism evidence="1">
    <name type="scientific">Porodaedalea pini</name>
    <dbReference type="NCBI Taxonomy" id="108901"/>
    <lineage>
        <taxon>Eukaryota</taxon>
        <taxon>Fungi</taxon>
        <taxon>Dikarya</taxon>
        <taxon>Basidiomycota</taxon>
        <taxon>Agaricomycotina</taxon>
        <taxon>Agaricomycetes</taxon>
        <taxon>Hymenochaetales</taxon>
        <taxon>Hymenochaetaceae</taxon>
        <taxon>Porodaedalea</taxon>
    </lineage>
</organism>
<evidence type="ECO:0000313" key="1">
    <source>
        <dbReference type="EMBL" id="QEG57016.1"/>
    </source>
</evidence>
<dbReference type="EMBL" id="MK623257">
    <property type="protein sequence ID" value="QEG57016.1"/>
    <property type="molecule type" value="Genomic_DNA"/>
</dbReference>
<accession>A0A5B9RAT0</accession>
<dbReference type="AlphaFoldDB" id="A0A5B9RAT0"/>
<name>A0A5B9RAT0_9AGAM</name>